<comment type="caution">
    <text evidence="3">The sequence shown here is derived from an EMBL/GenBank/DDBJ whole genome shotgun (WGS) entry which is preliminary data.</text>
</comment>
<evidence type="ECO:0000256" key="1">
    <source>
        <dbReference type="SAM" id="MobiDB-lite"/>
    </source>
</evidence>
<evidence type="ECO:0000313" key="4">
    <source>
        <dbReference type="Proteomes" id="UP001596547"/>
    </source>
</evidence>
<dbReference type="Proteomes" id="UP001596547">
    <property type="component" value="Unassembled WGS sequence"/>
</dbReference>
<reference evidence="3 4" key="1">
    <citation type="journal article" date="2019" name="Int. J. Syst. Evol. Microbiol.">
        <title>The Global Catalogue of Microorganisms (GCM) 10K type strain sequencing project: providing services to taxonomists for standard genome sequencing and annotation.</title>
        <authorList>
            <consortium name="The Broad Institute Genomics Platform"/>
            <consortium name="The Broad Institute Genome Sequencing Center for Infectious Disease"/>
            <person name="Wu L."/>
            <person name="Ma J."/>
        </authorList>
    </citation>
    <scope>NUCLEOTIDE SEQUENCE [LARGE SCALE GENOMIC DNA]</scope>
    <source>
        <strain evidence="3 4">PSR21</strain>
    </source>
</reference>
<dbReference type="AlphaFoldDB" id="A0ABD6ACL6"/>
<dbReference type="InterPro" id="IPR058465">
    <property type="entry name" value="DUF8152"/>
</dbReference>
<dbReference type="RefSeq" id="WP_276302843.1">
    <property type="nucleotide sequence ID" value="NZ_CP119992.1"/>
</dbReference>
<keyword evidence="4" id="KW-1185">Reference proteome</keyword>
<feature type="region of interest" description="Disordered" evidence="1">
    <location>
        <begin position="83"/>
        <end position="112"/>
    </location>
</feature>
<evidence type="ECO:0000313" key="3">
    <source>
        <dbReference type="EMBL" id="MFC7317921.1"/>
    </source>
</evidence>
<accession>A0ABD6ACL6</accession>
<dbReference type="GeneID" id="79315396"/>
<sequence length="112" mass="11828">MNDDRPLLERLHARLEATADLPLDRTANRWLGEAEAVAADVARGDAPEAAVERRLDQVRTLLSHVEGTGHPEGDAHVEAARALLDELDERDGPDGSGGSDDPGSSGRKGGEG</sequence>
<dbReference type="EMBL" id="JBHTBF010000002">
    <property type="protein sequence ID" value="MFC7317921.1"/>
    <property type="molecule type" value="Genomic_DNA"/>
</dbReference>
<feature type="domain" description="DUF8152" evidence="2">
    <location>
        <begin position="8"/>
        <end position="89"/>
    </location>
</feature>
<name>A0ABD6ACL6_9EURY</name>
<organism evidence="3 4">
    <name type="scientific">Halomarina halobia</name>
    <dbReference type="NCBI Taxonomy" id="3033386"/>
    <lineage>
        <taxon>Archaea</taxon>
        <taxon>Methanobacteriati</taxon>
        <taxon>Methanobacteriota</taxon>
        <taxon>Stenosarchaea group</taxon>
        <taxon>Halobacteria</taxon>
        <taxon>Halobacteriales</taxon>
        <taxon>Natronomonadaceae</taxon>
        <taxon>Halomarina</taxon>
    </lineage>
</organism>
<protein>
    <recommendedName>
        <fullName evidence="2">DUF8152 domain-containing protein</fullName>
    </recommendedName>
</protein>
<evidence type="ECO:0000259" key="2">
    <source>
        <dbReference type="Pfam" id="PF26479"/>
    </source>
</evidence>
<proteinExistence type="predicted"/>
<gene>
    <name evidence="3" type="ORF">ACFQPE_14130</name>
</gene>
<dbReference type="Pfam" id="PF26479">
    <property type="entry name" value="DUF8152"/>
    <property type="match status" value="1"/>
</dbReference>